<evidence type="ECO:0000256" key="1">
    <source>
        <dbReference type="SAM" id="Phobius"/>
    </source>
</evidence>
<evidence type="ECO:0000313" key="2">
    <source>
        <dbReference type="EMBL" id="PAV05097.1"/>
    </source>
</evidence>
<organism evidence="2 3">
    <name type="scientific">Methanobacterium bryantii</name>
    <dbReference type="NCBI Taxonomy" id="2161"/>
    <lineage>
        <taxon>Archaea</taxon>
        <taxon>Methanobacteriati</taxon>
        <taxon>Methanobacteriota</taxon>
        <taxon>Methanomada group</taxon>
        <taxon>Methanobacteria</taxon>
        <taxon>Methanobacteriales</taxon>
        <taxon>Methanobacteriaceae</taxon>
        <taxon>Methanobacterium</taxon>
    </lineage>
</organism>
<gene>
    <name evidence="2" type="ORF">ASJ80_12465</name>
</gene>
<sequence length="207" mass="24532">MEKEEILERIFENIKNGKNSLIWKKNTYEYADLIKEKYRAVYINETDPIKSKMIKIIREVSKIEKIKKIESEEQLSKKTKDQLKALLHKRNRKYKLIIIFNHFERLTRTSAQYWMSLTGNPYIIMVGSTFGTHKKEAYGFYKTFKLINKEEQEESRAEINISIPFILIIGVLIFLCLYKLSLISSDKVMTAVIMSILVTRTILYFVK</sequence>
<dbReference type="OrthoDB" id="69318at2157"/>
<dbReference type="RefSeq" id="WP_069584860.1">
    <property type="nucleotide sequence ID" value="NZ_LMVM01000012.1"/>
</dbReference>
<dbReference type="AlphaFoldDB" id="A0A2A2H6S5"/>
<name>A0A2A2H6S5_METBR</name>
<keyword evidence="1" id="KW-1133">Transmembrane helix</keyword>
<reference evidence="2 3" key="1">
    <citation type="journal article" date="2017" name="BMC Genomics">
        <title>Genomic analysis of methanogenic archaea reveals a shift towards energy conservation.</title>
        <authorList>
            <person name="Gilmore S.P."/>
            <person name="Henske J.K."/>
            <person name="Sexton J.A."/>
            <person name="Solomon K.V."/>
            <person name="Seppala S."/>
            <person name="Yoo J.I."/>
            <person name="Huyett L.M."/>
            <person name="Pressman A."/>
            <person name="Cogan J.Z."/>
            <person name="Kivenson V."/>
            <person name="Peng X."/>
            <person name="Tan Y."/>
            <person name="Valentine D.L."/>
            <person name="O'Malley M.A."/>
        </authorList>
    </citation>
    <scope>NUCLEOTIDE SEQUENCE [LARGE SCALE GENOMIC DNA]</scope>
    <source>
        <strain evidence="2 3">M.o.H.</strain>
    </source>
</reference>
<proteinExistence type="predicted"/>
<protein>
    <submittedName>
        <fullName evidence="2">Uncharacterized protein</fullName>
    </submittedName>
</protein>
<accession>A0A2A2H6S5</accession>
<feature type="transmembrane region" description="Helical" evidence="1">
    <location>
        <begin position="159"/>
        <end position="182"/>
    </location>
</feature>
<feature type="transmembrane region" description="Helical" evidence="1">
    <location>
        <begin position="188"/>
        <end position="206"/>
    </location>
</feature>
<keyword evidence="1" id="KW-0812">Transmembrane</keyword>
<comment type="caution">
    <text evidence="2">The sequence shown here is derived from an EMBL/GenBank/DDBJ whole genome shotgun (WGS) entry which is preliminary data.</text>
</comment>
<dbReference type="Proteomes" id="UP000217784">
    <property type="component" value="Unassembled WGS sequence"/>
</dbReference>
<evidence type="ECO:0000313" key="3">
    <source>
        <dbReference type="Proteomes" id="UP000217784"/>
    </source>
</evidence>
<keyword evidence="1" id="KW-0472">Membrane</keyword>
<keyword evidence="3" id="KW-1185">Reference proteome</keyword>
<dbReference type="EMBL" id="LMVM01000012">
    <property type="protein sequence ID" value="PAV05097.1"/>
    <property type="molecule type" value="Genomic_DNA"/>
</dbReference>